<dbReference type="Proteomes" id="UP000036097">
    <property type="component" value="Unassembled WGS sequence"/>
</dbReference>
<dbReference type="Pfam" id="PF03848">
    <property type="entry name" value="TehB"/>
    <property type="match status" value="1"/>
</dbReference>
<protein>
    <recommendedName>
        <fullName evidence="1">Tellurite resistance methyltransferase TehB-like domain-containing protein</fullName>
    </recommendedName>
</protein>
<comment type="caution">
    <text evidence="2">The sequence shown here is derived from an EMBL/GenBank/DDBJ whole genome shotgun (WGS) entry which is preliminary data.</text>
</comment>
<dbReference type="STRING" id="1195763.ABT56_07580"/>
<proteinExistence type="predicted"/>
<dbReference type="RefSeq" id="WP_047878268.1">
    <property type="nucleotide sequence ID" value="NZ_LDOT01000007.1"/>
</dbReference>
<keyword evidence="3" id="KW-1185">Reference proteome</keyword>
<reference evidence="2 3" key="1">
    <citation type="submission" date="2015-05" db="EMBL/GenBank/DDBJ databases">
        <title>Photobacterium galathea sp. nov.</title>
        <authorList>
            <person name="Machado H."/>
            <person name="Gram L."/>
        </authorList>
    </citation>
    <scope>NUCLEOTIDE SEQUENCE [LARGE SCALE GENOMIC DNA]</scope>
    <source>
        <strain evidence="2 3">CGMCC 1.12159</strain>
    </source>
</reference>
<evidence type="ECO:0000259" key="1">
    <source>
        <dbReference type="Pfam" id="PF03848"/>
    </source>
</evidence>
<gene>
    <name evidence="2" type="ORF">ABT56_07580</name>
</gene>
<sequence>MATVDWLSHLNNHTLLAPRSHLIEAHEFLGGSGEGKVAVDCACGSGRDTLYLLEKGYHVYAFDNDVTRLESLCEHPLSGANSRLVLSVSAFADFVFPRAHLINASACLFFTTPTDFAVLWQNVYKSLYKDSIFCGHFLGSETLEPGEKLPILTHSQQQLEQLFSQYYIISWKKKQEFSANLTGKKRLWLVHTIIAIKK</sequence>
<feature type="domain" description="Tellurite resistance methyltransferase TehB-like" evidence="1">
    <location>
        <begin position="35"/>
        <end position="70"/>
    </location>
</feature>
<dbReference type="AlphaFoldDB" id="A0A0J1H5K1"/>
<dbReference type="InterPro" id="IPR029063">
    <property type="entry name" value="SAM-dependent_MTases_sf"/>
</dbReference>
<dbReference type="Gene3D" id="3.40.50.150">
    <property type="entry name" value="Vaccinia Virus protein VP39"/>
    <property type="match status" value="1"/>
</dbReference>
<organism evidence="2 3">
    <name type="scientific">Photobacterium aquae</name>
    <dbReference type="NCBI Taxonomy" id="1195763"/>
    <lineage>
        <taxon>Bacteria</taxon>
        <taxon>Pseudomonadati</taxon>
        <taxon>Pseudomonadota</taxon>
        <taxon>Gammaproteobacteria</taxon>
        <taxon>Vibrionales</taxon>
        <taxon>Vibrionaceae</taxon>
        <taxon>Photobacterium</taxon>
    </lineage>
</organism>
<dbReference type="SUPFAM" id="SSF53335">
    <property type="entry name" value="S-adenosyl-L-methionine-dependent methyltransferases"/>
    <property type="match status" value="1"/>
</dbReference>
<dbReference type="PATRIC" id="fig|1195763.3.peg.1622"/>
<accession>A0A0J1H5K1</accession>
<evidence type="ECO:0000313" key="2">
    <source>
        <dbReference type="EMBL" id="KLV06998.1"/>
    </source>
</evidence>
<dbReference type="EMBL" id="LDOT01000007">
    <property type="protein sequence ID" value="KLV06998.1"/>
    <property type="molecule type" value="Genomic_DNA"/>
</dbReference>
<dbReference type="InterPro" id="IPR015985">
    <property type="entry name" value="TehB-like_dom"/>
</dbReference>
<name>A0A0J1H5K1_9GAMM</name>
<dbReference type="OrthoDB" id="9804312at2"/>
<evidence type="ECO:0000313" key="3">
    <source>
        <dbReference type="Proteomes" id="UP000036097"/>
    </source>
</evidence>